<dbReference type="SUPFAM" id="SSF54637">
    <property type="entry name" value="Thioesterase/thiol ester dehydrase-isomerase"/>
    <property type="match status" value="1"/>
</dbReference>
<dbReference type="InterPro" id="IPR029069">
    <property type="entry name" value="HotDog_dom_sf"/>
</dbReference>
<dbReference type="OrthoDB" id="506431at2759"/>
<dbReference type="Pfam" id="PF03061">
    <property type="entry name" value="4HBT"/>
    <property type="match status" value="1"/>
</dbReference>
<reference evidence="2 3" key="1">
    <citation type="journal article" date="2018" name="Nat. Ecol. Evol.">
        <title>Pezizomycetes genomes reveal the molecular basis of ectomycorrhizal truffle lifestyle.</title>
        <authorList>
            <person name="Murat C."/>
            <person name="Payen T."/>
            <person name="Noel B."/>
            <person name="Kuo A."/>
            <person name="Morin E."/>
            <person name="Chen J."/>
            <person name="Kohler A."/>
            <person name="Krizsan K."/>
            <person name="Balestrini R."/>
            <person name="Da Silva C."/>
            <person name="Montanini B."/>
            <person name="Hainaut M."/>
            <person name="Levati E."/>
            <person name="Barry K.W."/>
            <person name="Belfiori B."/>
            <person name="Cichocki N."/>
            <person name="Clum A."/>
            <person name="Dockter R.B."/>
            <person name="Fauchery L."/>
            <person name="Guy J."/>
            <person name="Iotti M."/>
            <person name="Le Tacon F."/>
            <person name="Lindquist E.A."/>
            <person name="Lipzen A."/>
            <person name="Malagnac F."/>
            <person name="Mello A."/>
            <person name="Molinier V."/>
            <person name="Miyauchi S."/>
            <person name="Poulain J."/>
            <person name="Riccioni C."/>
            <person name="Rubini A."/>
            <person name="Sitrit Y."/>
            <person name="Splivallo R."/>
            <person name="Traeger S."/>
            <person name="Wang M."/>
            <person name="Zifcakova L."/>
            <person name="Wipf D."/>
            <person name="Zambonelli A."/>
            <person name="Paolocci F."/>
            <person name="Nowrousian M."/>
            <person name="Ottonello S."/>
            <person name="Baldrian P."/>
            <person name="Spatafora J.W."/>
            <person name="Henrissat B."/>
            <person name="Nagy L.G."/>
            <person name="Aury J.M."/>
            <person name="Wincker P."/>
            <person name="Grigoriev I.V."/>
            <person name="Bonfante P."/>
            <person name="Martin F.M."/>
        </authorList>
    </citation>
    <scope>NUCLEOTIDE SEQUENCE [LARGE SCALE GENOMIC DNA]</scope>
    <source>
        <strain evidence="2 3">120613-1</strain>
    </source>
</reference>
<dbReference type="Proteomes" id="UP000276215">
    <property type="component" value="Unassembled WGS sequence"/>
</dbReference>
<keyword evidence="3" id="KW-1185">Reference proteome</keyword>
<evidence type="ECO:0000313" key="2">
    <source>
        <dbReference type="EMBL" id="RPB01836.1"/>
    </source>
</evidence>
<organism evidence="2 3">
    <name type="scientific">Choiromyces venosus 120613-1</name>
    <dbReference type="NCBI Taxonomy" id="1336337"/>
    <lineage>
        <taxon>Eukaryota</taxon>
        <taxon>Fungi</taxon>
        <taxon>Dikarya</taxon>
        <taxon>Ascomycota</taxon>
        <taxon>Pezizomycotina</taxon>
        <taxon>Pezizomycetes</taxon>
        <taxon>Pezizales</taxon>
        <taxon>Tuberaceae</taxon>
        <taxon>Choiromyces</taxon>
    </lineage>
</organism>
<evidence type="ECO:0000259" key="1">
    <source>
        <dbReference type="Pfam" id="PF03061"/>
    </source>
</evidence>
<dbReference type="PANTHER" id="PTHR47260">
    <property type="entry name" value="UPF0644 PROTEIN PB2B4.06"/>
    <property type="match status" value="1"/>
</dbReference>
<feature type="domain" description="Thioesterase" evidence="1">
    <location>
        <begin position="180"/>
        <end position="221"/>
    </location>
</feature>
<evidence type="ECO:0000313" key="3">
    <source>
        <dbReference type="Proteomes" id="UP000276215"/>
    </source>
</evidence>
<proteinExistence type="predicted"/>
<dbReference type="Gene3D" id="3.10.129.10">
    <property type="entry name" value="Hotdog Thioesterase"/>
    <property type="match status" value="1"/>
</dbReference>
<dbReference type="CDD" id="cd03443">
    <property type="entry name" value="PaaI_thioesterase"/>
    <property type="match status" value="1"/>
</dbReference>
<dbReference type="STRING" id="1336337.A0A3N4JU16"/>
<name>A0A3N4JU16_9PEZI</name>
<dbReference type="PANTHER" id="PTHR47260:SF3">
    <property type="entry name" value="THIOESTERASE FAMILY PROTEIN (AFU_ORTHOLOGUE AFUA_7G03960)"/>
    <property type="match status" value="1"/>
</dbReference>
<sequence length="286" mass="31660">MNRIFRFSKARYGLLWSQPPSSLLKPQRAFPFPKSASTAAAPLPPAAPARSTLWYARLGTLLLAHGLLWNFLGGYIVDMTIPFAKGLKSSTLMSESSDTSIFERAADNNKTVKELRANPAYAEVRPWSSLAEEQRKTKLTAGLLAGNGLIQYNRIWVNGRDGSTVLVLGLGRRLAGYPETIHGGLIATIIDEALGRTALNVLPTRNVVTAKLTLTYKRPTPAQRPSELLPTPNEFIVLRTWVVERTDRKATVQARLEDSEGRTLVESDAIFVVPRGWKLDELPKRV</sequence>
<accession>A0A3N4JU16</accession>
<dbReference type="AlphaFoldDB" id="A0A3N4JU16"/>
<protein>
    <recommendedName>
        <fullName evidence="1">Thioesterase domain-containing protein</fullName>
    </recommendedName>
</protein>
<gene>
    <name evidence="2" type="ORF">L873DRAFT_1675164</name>
</gene>
<dbReference type="EMBL" id="ML120371">
    <property type="protein sequence ID" value="RPB01836.1"/>
    <property type="molecule type" value="Genomic_DNA"/>
</dbReference>
<dbReference type="InterPro" id="IPR006683">
    <property type="entry name" value="Thioestr_dom"/>
</dbReference>
<dbReference type="InterPro" id="IPR052061">
    <property type="entry name" value="PTE-AB_protein"/>
</dbReference>